<feature type="transmembrane region" description="Helical" evidence="8">
    <location>
        <begin position="189"/>
        <end position="213"/>
    </location>
</feature>
<dbReference type="InterPro" id="IPR004089">
    <property type="entry name" value="MCPsignal_dom"/>
</dbReference>
<dbReference type="SMART" id="SM00304">
    <property type="entry name" value="HAMP"/>
    <property type="match status" value="1"/>
</dbReference>
<protein>
    <submittedName>
        <fullName evidence="11">Methyl-accepting chemotaxis protein</fullName>
    </submittedName>
</protein>
<feature type="transmembrane region" description="Helical" evidence="8">
    <location>
        <begin position="12"/>
        <end position="32"/>
    </location>
</feature>
<dbReference type="CDD" id="cd06225">
    <property type="entry name" value="HAMP"/>
    <property type="match status" value="1"/>
</dbReference>
<keyword evidence="7" id="KW-0175">Coiled coil</keyword>
<accession>A0ABU9DCG7</accession>
<dbReference type="Pfam" id="PF00015">
    <property type="entry name" value="MCPsignal"/>
    <property type="match status" value="1"/>
</dbReference>
<dbReference type="EMBL" id="JBBPCC010000001">
    <property type="protein sequence ID" value="MEK8126546.1"/>
    <property type="molecule type" value="Genomic_DNA"/>
</dbReference>
<dbReference type="PROSITE" id="PS50111">
    <property type="entry name" value="CHEMOTAXIS_TRANSDUC_2"/>
    <property type="match status" value="1"/>
</dbReference>
<comment type="caution">
    <text evidence="11">The sequence shown here is derived from an EMBL/GenBank/DDBJ whole genome shotgun (WGS) entry which is preliminary data.</text>
</comment>
<evidence type="ECO:0000256" key="6">
    <source>
        <dbReference type="PROSITE-ProRule" id="PRU00284"/>
    </source>
</evidence>
<dbReference type="InterPro" id="IPR024478">
    <property type="entry name" value="HlyB_4HB_MCP"/>
</dbReference>
<comment type="similarity">
    <text evidence="5">Belongs to the methyl-accepting chemotaxis (MCP) protein family.</text>
</comment>
<keyword evidence="2" id="KW-1003">Cell membrane</keyword>
<evidence type="ECO:0000256" key="2">
    <source>
        <dbReference type="ARBA" id="ARBA00022475"/>
    </source>
</evidence>
<evidence type="ECO:0000256" key="3">
    <source>
        <dbReference type="ARBA" id="ARBA00023136"/>
    </source>
</evidence>
<sequence length="567" mass="60676">MKHMQVRHKIALLIAVNLIMMALVGTAAYISLSRISETVGSMQRENVSPIVWTNQLRVNHRAMESALLEMTLSQDAKRRSELAAEISRLETDNEQLRGLLDGASMNLLASESLQSYKDLLPVYELERGQVVELAMIGRRDEAYQYFAKSVNVLRDRMNALLLEASGANQNTAAERAVSSEQEAGVVKTLLLWVSILAVVAGLTLGFIVSGLITKPLSELRRLMARAENGDLTVEGAYRSRDELGQVTLSFNGMVSGLRGIVTKVNESALVISASSEQLTASAEQTARASELISGSTSELSAGFEEQAREIDGVSGAVRDMAARIAFMERSGQEVMELSESAAAETVKGAGAVQSVFRQMEDIEANVGETGKLVGSLHAKSQQIAGILTAIHEIAGQTNLLALNASIEAARAGEAGQGFAVVAGEIRKLADHSVQASRQISDIVREIQEETQQTVVSMERGAQSVHLGVEGSRIVAGSFESIRMASLEVVDRLGAVGTEIIQAASQTRELTAAMQQVNRISSEGASGIQQASAASQEQLSSMEEVAASAKFLSELAEELQSALVTFKI</sequence>
<evidence type="ECO:0000256" key="4">
    <source>
        <dbReference type="ARBA" id="ARBA00023224"/>
    </source>
</evidence>
<dbReference type="InterPro" id="IPR003660">
    <property type="entry name" value="HAMP_dom"/>
</dbReference>
<feature type="domain" description="Methyl-accepting transducer" evidence="9">
    <location>
        <begin position="281"/>
        <end position="517"/>
    </location>
</feature>
<keyword evidence="12" id="KW-1185">Reference proteome</keyword>
<keyword evidence="8" id="KW-1133">Transmembrane helix</keyword>
<evidence type="ECO:0000256" key="7">
    <source>
        <dbReference type="SAM" id="Coils"/>
    </source>
</evidence>
<feature type="domain" description="HAMP" evidence="10">
    <location>
        <begin position="210"/>
        <end position="262"/>
    </location>
</feature>
<evidence type="ECO:0000313" key="11">
    <source>
        <dbReference type="EMBL" id="MEK8126546.1"/>
    </source>
</evidence>
<evidence type="ECO:0000313" key="12">
    <source>
        <dbReference type="Proteomes" id="UP001469365"/>
    </source>
</evidence>
<keyword evidence="8" id="KW-0812">Transmembrane</keyword>
<comment type="subcellular location">
    <subcellularLocation>
        <location evidence="1">Cell membrane</location>
    </subcellularLocation>
</comment>
<dbReference type="Proteomes" id="UP001469365">
    <property type="component" value="Unassembled WGS sequence"/>
</dbReference>
<dbReference type="Pfam" id="PF00672">
    <property type="entry name" value="HAMP"/>
    <property type="match status" value="1"/>
</dbReference>
<dbReference type="PROSITE" id="PS50885">
    <property type="entry name" value="HAMP"/>
    <property type="match status" value="1"/>
</dbReference>
<evidence type="ECO:0000256" key="8">
    <source>
        <dbReference type="SAM" id="Phobius"/>
    </source>
</evidence>
<dbReference type="SUPFAM" id="SSF58104">
    <property type="entry name" value="Methyl-accepting chemotaxis protein (MCP) signaling domain"/>
    <property type="match status" value="1"/>
</dbReference>
<feature type="coiled-coil region" evidence="7">
    <location>
        <begin position="79"/>
        <end position="106"/>
    </location>
</feature>
<dbReference type="Gene3D" id="1.10.287.950">
    <property type="entry name" value="Methyl-accepting chemotaxis protein"/>
    <property type="match status" value="1"/>
</dbReference>
<proteinExistence type="inferred from homology"/>
<dbReference type="Pfam" id="PF12729">
    <property type="entry name" value="4HB_MCP_1"/>
    <property type="match status" value="1"/>
</dbReference>
<keyword evidence="3 8" id="KW-0472">Membrane</keyword>
<name>A0ABU9DCG7_9BACL</name>
<evidence type="ECO:0000259" key="10">
    <source>
        <dbReference type="PROSITE" id="PS50885"/>
    </source>
</evidence>
<reference evidence="11 12" key="1">
    <citation type="submission" date="2024-04" db="EMBL/GenBank/DDBJ databases">
        <title>draft genome sequnece of Paenibacillus filicis.</title>
        <authorList>
            <person name="Kim D.-U."/>
        </authorList>
    </citation>
    <scope>NUCLEOTIDE SEQUENCE [LARGE SCALE GENOMIC DNA]</scope>
    <source>
        <strain evidence="11 12">KACC14197</strain>
    </source>
</reference>
<keyword evidence="4 6" id="KW-0807">Transducer</keyword>
<dbReference type="SMART" id="SM00283">
    <property type="entry name" value="MA"/>
    <property type="match status" value="1"/>
</dbReference>
<evidence type="ECO:0000259" key="9">
    <source>
        <dbReference type="PROSITE" id="PS50111"/>
    </source>
</evidence>
<evidence type="ECO:0000256" key="1">
    <source>
        <dbReference type="ARBA" id="ARBA00004236"/>
    </source>
</evidence>
<organism evidence="11 12">
    <name type="scientific">Paenibacillus filicis</name>
    <dbReference type="NCBI Taxonomy" id="669464"/>
    <lineage>
        <taxon>Bacteria</taxon>
        <taxon>Bacillati</taxon>
        <taxon>Bacillota</taxon>
        <taxon>Bacilli</taxon>
        <taxon>Bacillales</taxon>
        <taxon>Paenibacillaceae</taxon>
        <taxon>Paenibacillus</taxon>
    </lineage>
</organism>
<evidence type="ECO:0000256" key="5">
    <source>
        <dbReference type="ARBA" id="ARBA00029447"/>
    </source>
</evidence>
<dbReference type="PANTHER" id="PTHR32089">
    <property type="entry name" value="METHYL-ACCEPTING CHEMOTAXIS PROTEIN MCPB"/>
    <property type="match status" value="1"/>
</dbReference>
<dbReference type="PANTHER" id="PTHR32089:SF112">
    <property type="entry name" value="LYSOZYME-LIKE PROTEIN-RELATED"/>
    <property type="match status" value="1"/>
</dbReference>
<gene>
    <name evidence="11" type="ORF">WMW72_01340</name>
</gene>